<evidence type="ECO:0000313" key="8">
    <source>
        <dbReference type="Proteomes" id="UP000219252"/>
    </source>
</evidence>
<reference evidence="8" key="1">
    <citation type="submission" date="2017-08" db="EMBL/GenBank/DDBJ databases">
        <authorList>
            <person name="Varghese N."/>
            <person name="Submissions S."/>
        </authorList>
    </citation>
    <scope>NUCLEOTIDE SEQUENCE [LARGE SCALE GENOMIC DNA]</scope>
    <source>
        <strain evidence="8">JC23</strain>
    </source>
</reference>
<dbReference type="AlphaFoldDB" id="A0A285UL54"/>
<proteinExistence type="predicted"/>
<dbReference type="EMBL" id="OBQC01000009">
    <property type="protein sequence ID" value="SOC40971.1"/>
    <property type="molecule type" value="Genomic_DNA"/>
</dbReference>
<dbReference type="GO" id="GO:0005886">
    <property type="term" value="C:plasma membrane"/>
    <property type="evidence" value="ECO:0007669"/>
    <property type="project" value="UniProtKB-SubCell"/>
</dbReference>
<keyword evidence="3 6" id="KW-0812">Transmembrane</keyword>
<organism evidence="7 8">
    <name type="scientific">Ureibacillus acetophenoni</name>
    <dbReference type="NCBI Taxonomy" id="614649"/>
    <lineage>
        <taxon>Bacteria</taxon>
        <taxon>Bacillati</taxon>
        <taxon>Bacillota</taxon>
        <taxon>Bacilli</taxon>
        <taxon>Bacillales</taxon>
        <taxon>Caryophanaceae</taxon>
        <taxon>Ureibacillus</taxon>
    </lineage>
</organism>
<accession>A0A285UL54</accession>
<sequence length="110" mass="12280">MFRLTNWKRNKPFTAYASTFFLTITNPVTILSFIAIFSGLGLSNNNSNNLGLILVLGVFLGSALWWLLLSYIAGIVANRSNFSLRFVNRHSGLTLLLFGLYGLMIIGFEI</sequence>
<keyword evidence="4 6" id="KW-1133">Transmembrane helix</keyword>
<evidence type="ECO:0000313" key="7">
    <source>
        <dbReference type="EMBL" id="SOC40971.1"/>
    </source>
</evidence>
<evidence type="ECO:0000256" key="4">
    <source>
        <dbReference type="ARBA" id="ARBA00022989"/>
    </source>
</evidence>
<evidence type="ECO:0000256" key="2">
    <source>
        <dbReference type="ARBA" id="ARBA00022475"/>
    </source>
</evidence>
<comment type="subcellular location">
    <subcellularLocation>
        <location evidence="1">Cell membrane</location>
        <topology evidence="1">Multi-pass membrane protein</topology>
    </subcellularLocation>
</comment>
<feature type="transmembrane region" description="Helical" evidence="6">
    <location>
        <begin position="52"/>
        <end position="78"/>
    </location>
</feature>
<protein>
    <submittedName>
        <fullName evidence="7">LysE type translocator</fullName>
    </submittedName>
</protein>
<keyword evidence="8" id="KW-1185">Reference proteome</keyword>
<name>A0A285UL54_9BACL</name>
<feature type="transmembrane region" description="Helical" evidence="6">
    <location>
        <begin position="20"/>
        <end position="40"/>
    </location>
</feature>
<evidence type="ECO:0000256" key="1">
    <source>
        <dbReference type="ARBA" id="ARBA00004651"/>
    </source>
</evidence>
<evidence type="ECO:0000256" key="3">
    <source>
        <dbReference type="ARBA" id="ARBA00022692"/>
    </source>
</evidence>
<keyword evidence="5 6" id="KW-0472">Membrane</keyword>
<dbReference type="Proteomes" id="UP000219252">
    <property type="component" value="Unassembled WGS sequence"/>
</dbReference>
<dbReference type="GO" id="GO:0006865">
    <property type="term" value="P:amino acid transport"/>
    <property type="evidence" value="ECO:0007669"/>
    <property type="project" value="InterPro"/>
</dbReference>
<dbReference type="Pfam" id="PF01810">
    <property type="entry name" value="LysE"/>
    <property type="match status" value="1"/>
</dbReference>
<keyword evidence="2" id="KW-1003">Cell membrane</keyword>
<dbReference type="OrthoDB" id="7874789at2"/>
<evidence type="ECO:0000256" key="5">
    <source>
        <dbReference type="ARBA" id="ARBA00023136"/>
    </source>
</evidence>
<dbReference type="InterPro" id="IPR001123">
    <property type="entry name" value="LeuE-type"/>
</dbReference>
<feature type="transmembrane region" description="Helical" evidence="6">
    <location>
        <begin position="90"/>
        <end position="108"/>
    </location>
</feature>
<evidence type="ECO:0000256" key="6">
    <source>
        <dbReference type="SAM" id="Phobius"/>
    </source>
</evidence>
<gene>
    <name evidence="7" type="ORF">SAMN05877842_10947</name>
</gene>